<keyword evidence="2" id="KW-0472">Membrane</keyword>
<evidence type="ECO:0000313" key="3">
    <source>
        <dbReference type="EMBL" id="KAH7645304.1"/>
    </source>
</evidence>
<feature type="region of interest" description="Disordered" evidence="1">
    <location>
        <begin position="147"/>
        <end position="171"/>
    </location>
</feature>
<reference evidence="3" key="1">
    <citation type="submission" date="2020-06" db="EMBL/GenBank/DDBJ databases">
        <authorList>
            <person name="Ji K."/>
            <person name="Li J."/>
        </authorList>
    </citation>
    <scope>NUCLEOTIDE SEQUENCE</scope>
    <source>
        <strain evidence="3">JKM2019</strain>
        <tissue evidence="3">Whole body</tissue>
    </source>
</reference>
<name>A0A9D4P7X6_DERFA</name>
<accession>A0A9D4P7X6</accession>
<reference evidence="3" key="2">
    <citation type="journal article" date="2021" name="World Allergy Organ. J.">
        <title>Chromosome-level assembly of Dermatophagoides farinae genome and transcriptome reveals two novel allergens Der f 37 and Der f 39.</title>
        <authorList>
            <person name="Chen J."/>
            <person name="Cai Z."/>
            <person name="Fan D."/>
            <person name="Hu J."/>
            <person name="Hou Y."/>
            <person name="He Y."/>
            <person name="Zhang Z."/>
            <person name="Zhao Z."/>
            <person name="Gao P."/>
            <person name="Hu W."/>
            <person name="Sun J."/>
            <person name="Li J."/>
            <person name="Ji K."/>
        </authorList>
    </citation>
    <scope>NUCLEOTIDE SEQUENCE</scope>
    <source>
        <strain evidence="3">JKM2019</strain>
    </source>
</reference>
<feature type="compositionally biased region" description="Low complexity" evidence="1">
    <location>
        <begin position="148"/>
        <end position="158"/>
    </location>
</feature>
<evidence type="ECO:0000256" key="1">
    <source>
        <dbReference type="SAM" id="MobiDB-lite"/>
    </source>
</evidence>
<feature type="transmembrane region" description="Helical" evidence="2">
    <location>
        <begin position="15"/>
        <end position="39"/>
    </location>
</feature>
<keyword evidence="2" id="KW-0812">Transmembrane</keyword>
<dbReference type="AlphaFoldDB" id="A0A9D4P7X6"/>
<feature type="transmembrane region" description="Helical" evidence="2">
    <location>
        <begin position="60"/>
        <end position="84"/>
    </location>
</feature>
<proteinExistence type="predicted"/>
<evidence type="ECO:0008006" key="4">
    <source>
        <dbReference type="Google" id="ProtNLM"/>
    </source>
</evidence>
<evidence type="ECO:0000256" key="2">
    <source>
        <dbReference type="SAM" id="Phobius"/>
    </source>
</evidence>
<organism evidence="3">
    <name type="scientific">Dermatophagoides farinae</name>
    <name type="common">American house dust mite</name>
    <dbReference type="NCBI Taxonomy" id="6954"/>
    <lineage>
        <taxon>Eukaryota</taxon>
        <taxon>Metazoa</taxon>
        <taxon>Ecdysozoa</taxon>
        <taxon>Arthropoda</taxon>
        <taxon>Chelicerata</taxon>
        <taxon>Arachnida</taxon>
        <taxon>Acari</taxon>
        <taxon>Acariformes</taxon>
        <taxon>Sarcoptiformes</taxon>
        <taxon>Astigmata</taxon>
        <taxon>Psoroptidia</taxon>
        <taxon>Analgoidea</taxon>
        <taxon>Pyroglyphidae</taxon>
        <taxon>Dermatophagoidinae</taxon>
        <taxon>Dermatophagoides</taxon>
    </lineage>
</organism>
<sequence>MNLINELLSIIRNCFLLICGLLIISGATLELIFAPMLLGKYYLPSIIHHIQQQQQHQQSCLIIFFYTILMTIQLFNMIASILLFYHIFITNYHDKWLAYDSLMLISITMSLALILYQKQMDWNFYQEIVKKDFYIQINRIGDYVCQRGSSSSSSNSGNDLRNYRSTTTTTTNQQQQCQHSDVYYWHQMNRCCGWQSPSDLLGLIKNTKKISNKNISNDDNSIDDHRLPEFCCESIISRNGGGGGFRNLNRHNIPFWMKRNQNQNQNKNYCHLQSPFIFNRTCNDDNQQNHHQQQKHQNYRYTAQSFMSLRNLSLINHPIDLIYILLKLFGTLVYTYCKQHLLPQIEGPYSFYLVP</sequence>
<dbReference type="Proteomes" id="UP000828236">
    <property type="component" value="Unassembled WGS sequence"/>
</dbReference>
<keyword evidence="2" id="KW-1133">Transmembrane helix</keyword>
<feature type="transmembrane region" description="Helical" evidence="2">
    <location>
        <begin position="96"/>
        <end position="116"/>
    </location>
</feature>
<gene>
    <name evidence="3" type="ORF">HUG17_0842</name>
</gene>
<comment type="caution">
    <text evidence="3">The sequence shown here is derived from an EMBL/GenBank/DDBJ whole genome shotgun (WGS) entry which is preliminary data.</text>
</comment>
<dbReference type="OrthoDB" id="10597190at2759"/>
<dbReference type="EMBL" id="SDOV01000001">
    <property type="protein sequence ID" value="KAH7645304.1"/>
    <property type="molecule type" value="Genomic_DNA"/>
</dbReference>
<protein>
    <recommendedName>
        <fullName evidence="4">Tetraspanin</fullName>
    </recommendedName>
</protein>